<evidence type="ECO:0000313" key="1">
    <source>
        <dbReference type="EMBL" id="GMH31951.1"/>
    </source>
</evidence>
<proteinExistence type="predicted"/>
<gene>
    <name evidence="1" type="ORF">Nepgr_033795</name>
</gene>
<dbReference type="EMBL" id="BSYO01000046">
    <property type="protein sequence ID" value="GMH31951.1"/>
    <property type="molecule type" value="Genomic_DNA"/>
</dbReference>
<accession>A0AAD3Y951</accession>
<keyword evidence="2" id="KW-1185">Reference proteome</keyword>
<sequence length="84" mass="9728">MLNGRGIWASMDQSTLQDTRHHRPPLIPHSLNRIAVQGSSRLLEIQMEPCSRDHLQLQPKEYLRVIRVIDSSRVIDPVDRAKLH</sequence>
<comment type="caution">
    <text evidence="1">The sequence shown here is derived from an EMBL/GenBank/DDBJ whole genome shotgun (WGS) entry which is preliminary data.</text>
</comment>
<dbReference type="AlphaFoldDB" id="A0AAD3Y951"/>
<organism evidence="1 2">
    <name type="scientific">Nepenthes gracilis</name>
    <name type="common">Slender pitcher plant</name>
    <dbReference type="NCBI Taxonomy" id="150966"/>
    <lineage>
        <taxon>Eukaryota</taxon>
        <taxon>Viridiplantae</taxon>
        <taxon>Streptophyta</taxon>
        <taxon>Embryophyta</taxon>
        <taxon>Tracheophyta</taxon>
        <taxon>Spermatophyta</taxon>
        <taxon>Magnoliopsida</taxon>
        <taxon>eudicotyledons</taxon>
        <taxon>Gunneridae</taxon>
        <taxon>Pentapetalae</taxon>
        <taxon>Caryophyllales</taxon>
        <taxon>Nepenthaceae</taxon>
        <taxon>Nepenthes</taxon>
    </lineage>
</organism>
<reference evidence="1" key="1">
    <citation type="submission" date="2023-05" db="EMBL/GenBank/DDBJ databases">
        <title>Nepenthes gracilis genome sequencing.</title>
        <authorList>
            <person name="Fukushima K."/>
        </authorList>
    </citation>
    <scope>NUCLEOTIDE SEQUENCE</scope>
    <source>
        <strain evidence="1">SING2019-196</strain>
    </source>
</reference>
<evidence type="ECO:0000313" key="2">
    <source>
        <dbReference type="Proteomes" id="UP001279734"/>
    </source>
</evidence>
<protein>
    <submittedName>
        <fullName evidence="1">Uncharacterized protein</fullName>
    </submittedName>
</protein>
<dbReference type="Proteomes" id="UP001279734">
    <property type="component" value="Unassembled WGS sequence"/>
</dbReference>
<name>A0AAD3Y951_NEPGR</name>